<dbReference type="OMA" id="EYESEHP"/>
<feature type="region of interest" description="Disordered" evidence="1">
    <location>
        <begin position="69"/>
        <end position="98"/>
    </location>
</feature>
<feature type="region of interest" description="Disordered" evidence="1">
    <location>
        <begin position="469"/>
        <end position="508"/>
    </location>
</feature>
<reference evidence="2 3" key="1">
    <citation type="submission" date="2016-03" db="EMBL/GenBank/DDBJ databases">
        <title>Whole genome sequencing of Grifola frondosa 9006-11.</title>
        <authorList>
            <person name="Min B."/>
            <person name="Park H."/>
            <person name="Kim J.-G."/>
            <person name="Cho H."/>
            <person name="Oh Y.-L."/>
            <person name="Kong W.-S."/>
            <person name="Choi I.-G."/>
        </authorList>
    </citation>
    <scope>NUCLEOTIDE SEQUENCE [LARGE SCALE GENOMIC DNA]</scope>
    <source>
        <strain evidence="2 3">9006-11</strain>
    </source>
</reference>
<name>A0A1C7MNP7_GRIFR</name>
<feature type="compositionally biased region" description="Pro residues" evidence="1">
    <location>
        <begin position="478"/>
        <end position="488"/>
    </location>
</feature>
<evidence type="ECO:0000256" key="1">
    <source>
        <dbReference type="SAM" id="MobiDB-lite"/>
    </source>
</evidence>
<dbReference type="AlphaFoldDB" id="A0A1C7MNP7"/>
<feature type="compositionally biased region" description="Low complexity" evidence="1">
    <location>
        <begin position="274"/>
        <end position="283"/>
    </location>
</feature>
<feature type="region of interest" description="Disordered" evidence="1">
    <location>
        <begin position="768"/>
        <end position="934"/>
    </location>
</feature>
<feature type="region of interest" description="Disordered" evidence="1">
    <location>
        <begin position="576"/>
        <end position="751"/>
    </location>
</feature>
<dbReference type="Proteomes" id="UP000092993">
    <property type="component" value="Unassembled WGS sequence"/>
</dbReference>
<feature type="region of interest" description="Disordered" evidence="1">
    <location>
        <begin position="154"/>
        <end position="177"/>
    </location>
</feature>
<gene>
    <name evidence="2" type="ORF">A0H81_00749</name>
</gene>
<sequence length="1054" mass="113602">MFAGPEVLIACRLSNFGAKHRRPEKEGVILRLVGSLLASLLLPPFSLLSRSMAASSRWRRPPRKVSTPWFPGAWPNGSTQDRNDWAASPETPPSTQGLVDLEANLPVDRAHRRWTYGGAVAPASPESGFTPLSASLSQESKMTNLTYATDTSTATSEALATPEPTDPANFTWSSDSSWPSGNKHKSFILSHSLNPGVAQPFRISRPQSVIVKSGNIKHLSSGNFQEQRRVSSTHLDTPLLNFVPGLPPLSLPLSNLSVNFASSPDSPPAPPSPCSHTSSTPSSFAIPSPVRESANNFSEPRRFLETSGLAQNFYPIPDTEEQTLPTPSSSFTSSFSYINGDSPVLPAEDDSAHTPGRTPAQAFSPASRDLDAFALAAAVADSASRSSLSIPPSLRSASAPALEPSASACPTETERRDPRSRAYTGTSATSMASLAVATSGGHQMLSPDMCSYRVKCDCGFEDGYRRDDEKARARRRSAPPPLPLPVSPRPTVRPTISSRVDVGSHGSAGRERPVKLLVMGRVRKIGERIRGLFKVGKANNVVVEACEVPGASSGPDFGLMTTTTAVTAIEYESEHPIPIPSPRAKATRAHRRSLPLQTAHTAARRDSFLPLKPDTSTTSRPIISRPFQVGPRSKAPGDAHIHSEDEVAHSDEPGSAASRPRRQTAPHPPVRTPNKREERKARRFSLSSALSKSKLETLRTTVMPHPPLPPLPPRARRTVRVSSASARLGRMSAADEQDQEPAGNRTRNSHQFWGGELPILDIRHVDGDGDCAETSNRARRLRTQTVPSSPPPPSAQVDMSTPTQDKRRSRRFSLSSVSKRAMRARSMILSSVRGGEEDSTPSPSGRAKHPRRARADTVTTVTNGGVQFDMLKPSPRIDGVSGGTSLARGPQPSLSVSGSGSTYYDAREQPSDGNSEPRSESEYLSPEADSDLDSMSFARTPEFSSAHFSFASSAERELYLDADSPSTPSSYAFVRGAGNGRVGSAVSLVRHGMTTGPLTKTLRLSPSLSFSFETTGVEDGEEDEVERAEQEEERGFMRALGLQFDEIARRVRDD</sequence>
<comment type="caution">
    <text evidence="2">The sequence shown here is derived from an EMBL/GenBank/DDBJ whole genome shotgun (WGS) entry which is preliminary data.</text>
</comment>
<protein>
    <submittedName>
        <fullName evidence="2">Uncharacterized protein</fullName>
    </submittedName>
</protein>
<dbReference type="OrthoDB" id="2804693at2759"/>
<feature type="region of interest" description="Disordered" evidence="1">
    <location>
        <begin position="342"/>
        <end position="363"/>
    </location>
</feature>
<feature type="compositionally biased region" description="Polar residues" evidence="1">
    <location>
        <begin position="168"/>
        <end position="177"/>
    </location>
</feature>
<feature type="compositionally biased region" description="Pro residues" evidence="1">
    <location>
        <begin position="704"/>
        <end position="713"/>
    </location>
</feature>
<evidence type="ECO:0000313" key="2">
    <source>
        <dbReference type="EMBL" id="OBZ78525.1"/>
    </source>
</evidence>
<feature type="compositionally biased region" description="Polar residues" evidence="1">
    <location>
        <begin position="892"/>
        <end position="902"/>
    </location>
</feature>
<feature type="compositionally biased region" description="Basic and acidic residues" evidence="1">
    <location>
        <begin position="905"/>
        <end position="921"/>
    </location>
</feature>
<dbReference type="EMBL" id="LUGG01000001">
    <property type="protein sequence ID" value="OBZ78525.1"/>
    <property type="molecule type" value="Genomic_DNA"/>
</dbReference>
<keyword evidence="3" id="KW-1185">Reference proteome</keyword>
<organism evidence="2 3">
    <name type="scientific">Grifola frondosa</name>
    <name type="common">Maitake</name>
    <name type="synonym">Polyporus frondosus</name>
    <dbReference type="NCBI Taxonomy" id="5627"/>
    <lineage>
        <taxon>Eukaryota</taxon>
        <taxon>Fungi</taxon>
        <taxon>Dikarya</taxon>
        <taxon>Basidiomycota</taxon>
        <taxon>Agaricomycotina</taxon>
        <taxon>Agaricomycetes</taxon>
        <taxon>Polyporales</taxon>
        <taxon>Grifolaceae</taxon>
        <taxon>Grifola</taxon>
    </lineage>
</organism>
<feature type="compositionally biased region" description="Low complexity" evidence="1">
    <location>
        <begin position="386"/>
        <end position="410"/>
    </location>
</feature>
<accession>A0A1C7MNP7</accession>
<feature type="compositionally biased region" description="Basic and acidic residues" evidence="1">
    <location>
        <begin position="635"/>
        <end position="652"/>
    </location>
</feature>
<evidence type="ECO:0000313" key="3">
    <source>
        <dbReference type="Proteomes" id="UP000092993"/>
    </source>
</evidence>
<feature type="region of interest" description="Disordered" evidence="1">
    <location>
        <begin position="261"/>
        <end position="297"/>
    </location>
</feature>
<proteinExistence type="predicted"/>
<feature type="region of interest" description="Disordered" evidence="1">
    <location>
        <begin position="386"/>
        <end position="427"/>
    </location>
</feature>